<comment type="caution">
    <text evidence="6">Lacks conserved residue(s) required for the propagation of feature annotation.</text>
</comment>
<dbReference type="GO" id="GO:0004888">
    <property type="term" value="F:transmembrane signaling receptor activity"/>
    <property type="evidence" value="ECO:0007669"/>
    <property type="project" value="InterPro"/>
</dbReference>
<dbReference type="PRINTS" id="PR00698">
    <property type="entry name" value="TMPROTEINSRG"/>
</dbReference>
<dbReference type="Gene3D" id="1.20.1070.10">
    <property type="entry name" value="Rhodopsin 7-helix transmembrane proteins"/>
    <property type="match status" value="1"/>
</dbReference>
<evidence type="ECO:0000313" key="8">
    <source>
        <dbReference type="WBParaSite" id="Gr19_v10_g1751.t2"/>
    </source>
</evidence>
<evidence type="ECO:0000256" key="4">
    <source>
        <dbReference type="ARBA" id="ARBA00022989"/>
    </source>
</evidence>
<feature type="transmembrane region" description="Helical" evidence="6">
    <location>
        <begin position="102"/>
        <end position="120"/>
    </location>
</feature>
<organism evidence="7 8">
    <name type="scientific">Globodera rostochiensis</name>
    <name type="common">Golden nematode worm</name>
    <name type="synonym">Heterodera rostochiensis</name>
    <dbReference type="NCBI Taxonomy" id="31243"/>
    <lineage>
        <taxon>Eukaryota</taxon>
        <taxon>Metazoa</taxon>
        <taxon>Ecdysozoa</taxon>
        <taxon>Nematoda</taxon>
        <taxon>Chromadorea</taxon>
        <taxon>Rhabditida</taxon>
        <taxon>Tylenchina</taxon>
        <taxon>Tylenchomorpha</taxon>
        <taxon>Tylenchoidea</taxon>
        <taxon>Heteroderidae</taxon>
        <taxon>Heteroderinae</taxon>
        <taxon>Globodera</taxon>
    </lineage>
</organism>
<reference evidence="8" key="1">
    <citation type="submission" date="2022-11" db="UniProtKB">
        <authorList>
            <consortium name="WormBaseParasite"/>
        </authorList>
    </citation>
    <scope>IDENTIFICATION</scope>
</reference>
<dbReference type="Pfam" id="PF02118">
    <property type="entry name" value="Srg"/>
    <property type="match status" value="1"/>
</dbReference>
<dbReference type="PANTHER" id="PTHR31552:SF8">
    <property type="entry name" value="SERPENTINE RECEPTOR CLASS GAMMA"/>
    <property type="match status" value="1"/>
</dbReference>
<dbReference type="WBParaSite" id="Gr19_v10_g1751.t2">
    <property type="protein sequence ID" value="Gr19_v10_g1751.t2"/>
    <property type="gene ID" value="Gr19_v10_g1751"/>
</dbReference>
<evidence type="ECO:0000313" key="7">
    <source>
        <dbReference type="Proteomes" id="UP000887572"/>
    </source>
</evidence>
<feature type="transmembrane region" description="Helical" evidence="6">
    <location>
        <begin position="16"/>
        <end position="37"/>
    </location>
</feature>
<keyword evidence="3 6" id="KW-0812">Transmembrane</keyword>
<protein>
    <recommendedName>
        <fullName evidence="6">Serpentine receptor class gamma</fullName>
    </recommendedName>
</protein>
<proteinExistence type="inferred from homology"/>
<accession>A0A914HJP2</accession>
<feature type="transmembrane region" description="Helical" evidence="6">
    <location>
        <begin position="184"/>
        <end position="213"/>
    </location>
</feature>
<sequence length="352" mass="39961">MGFTEWFISVRIPINYLTICLTIPSMALYIAEIVTIVRHKKFHNSFYALFVMRAIPDCLYVLSSFYSYRVPSIIGAVIYSIYSQFSNWMLAISFFVTGHTHQTNNFVTAFILLNRLTAIIMPIKHEKIWQKFLPFITIFVYFVPTLLCWPVFKTDATIQLLNPNSTTDRTFVINEAGDATYTNYLTYISAAFSIIFTILCVLINIGIFVAYKLHMNKVGVNCGNNEALIERKLVIYALATFLGHILVASLILIFIGCNSDAKTKAILYIYYPLIMDIGTVVLSSWLLLWASGTFRQQLIKDFAIIRITNIQNVRVHAIAGPRNNNHRPVGGAVGHQLQNRIYSSVQQLPAIS</sequence>
<comment type="subcellular location">
    <subcellularLocation>
        <location evidence="1">Membrane</location>
        <topology evidence="1">Multi-pass membrane protein</topology>
    </subcellularLocation>
</comment>
<evidence type="ECO:0000256" key="5">
    <source>
        <dbReference type="ARBA" id="ARBA00023136"/>
    </source>
</evidence>
<keyword evidence="4 6" id="KW-1133">Transmembrane helix</keyword>
<feature type="transmembrane region" description="Helical" evidence="6">
    <location>
        <begin position="233"/>
        <end position="256"/>
    </location>
</feature>
<keyword evidence="5 6" id="KW-0472">Membrane</keyword>
<dbReference type="GO" id="GO:0016020">
    <property type="term" value="C:membrane"/>
    <property type="evidence" value="ECO:0007669"/>
    <property type="project" value="UniProtKB-SubCell"/>
</dbReference>
<dbReference type="SUPFAM" id="SSF81321">
    <property type="entry name" value="Family A G protein-coupled receptor-like"/>
    <property type="match status" value="1"/>
</dbReference>
<dbReference type="GO" id="GO:0007606">
    <property type="term" value="P:sensory perception of chemical stimulus"/>
    <property type="evidence" value="ECO:0007669"/>
    <property type="project" value="UniProtKB-UniRule"/>
</dbReference>
<evidence type="ECO:0000256" key="1">
    <source>
        <dbReference type="ARBA" id="ARBA00004141"/>
    </source>
</evidence>
<evidence type="ECO:0000256" key="6">
    <source>
        <dbReference type="RuleBase" id="RU280813"/>
    </source>
</evidence>
<dbReference type="InterPro" id="IPR000609">
    <property type="entry name" value="7TM_GPCR_serpentine_rcpt_Srg"/>
</dbReference>
<dbReference type="AlphaFoldDB" id="A0A914HJP2"/>
<dbReference type="Proteomes" id="UP000887572">
    <property type="component" value="Unplaced"/>
</dbReference>
<feature type="transmembrane region" description="Helical" evidence="6">
    <location>
        <begin position="268"/>
        <end position="290"/>
    </location>
</feature>
<comment type="similarity">
    <text evidence="2 6">Belongs to the nematode receptor-like protein srg family.</text>
</comment>
<dbReference type="PANTHER" id="PTHR31552">
    <property type="entry name" value="SERPENTINE RECEPTOR CLASS GAMMA"/>
    <property type="match status" value="1"/>
</dbReference>
<evidence type="ECO:0000256" key="2">
    <source>
        <dbReference type="ARBA" id="ARBA00005692"/>
    </source>
</evidence>
<evidence type="ECO:0000256" key="3">
    <source>
        <dbReference type="ARBA" id="ARBA00022692"/>
    </source>
</evidence>
<name>A0A914HJP2_GLORO</name>
<keyword evidence="7" id="KW-1185">Reference proteome</keyword>
<feature type="transmembrane region" description="Helical" evidence="6">
    <location>
        <begin position="132"/>
        <end position="152"/>
    </location>
</feature>